<evidence type="ECO:0000313" key="2">
    <source>
        <dbReference type="Proteomes" id="UP000790709"/>
    </source>
</evidence>
<organism evidence="1 2">
    <name type="scientific">Leucogyrophana mollusca</name>
    <dbReference type="NCBI Taxonomy" id="85980"/>
    <lineage>
        <taxon>Eukaryota</taxon>
        <taxon>Fungi</taxon>
        <taxon>Dikarya</taxon>
        <taxon>Basidiomycota</taxon>
        <taxon>Agaricomycotina</taxon>
        <taxon>Agaricomycetes</taxon>
        <taxon>Agaricomycetidae</taxon>
        <taxon>Boletales</taxon>
        <taxon>Boletales incertae sedis</taxon>
        <taxon>Leucogyrophana</taxon>
    </lineage>
</organism>
<sequence length="93" mass="10460">MSNVIATAPLMSLPPRNAPFSDSVPQIDDETLMNDILETINSFGSMHAFLPVIDNEPENPRLAVLQRYLTLLKADDLKDAGVWRHVKRYTPII</sequence>
<protein>
    <submittedName>
        <fullName evidence="1">Uncharacterized protein</fullName>
    </submittedName>
</protein>
<accession>A0ACB8AXD2</accession>
<gene>
    <name evidence="1" type="ORF">BV22DRAFT_1135576</name>
</gene>
<keyword evidence="2" id="KW-1185">Reference proteome</keyword>
<proteinExistence type="predicted"/>
<comment type="caution">
    <text evidence="1">The sequence shown here is derived from an EMBL/GenBank/DDBJ whole genome shotgun (WGS) entry which is preliminary data.</text>
</comment>
<reference evidence="1" key="1">
    <citation type="journal article" date="2021" name="New Phytol.">
        <title>Evolutionary innovations through gain and loss of genes in the ectomycorrhizal Boletales.</title>
        <authorList>
            <person name="Wu G."/>
            <person name="Miyauchi S."/>
            <person name="Morin E."/>
            <person name="Kuo A."/>
            <person name="Drula E."/>
            <person name="Varga T."/>
            <person name="Kohler A."/>
            <person name="Feng B."/>
            <person name="Cao Y."/>
            <person name="Lipzen A."/>
            <person name="Daum C."/>
            <person name="Hundley H."/>
            <person name="Pangilinan J."/>
            <person name="Johnson J."/>
            <person name="Barry K."/>
            <person name="LaButti K."/>
            <person name="Ng V."/>
            <person name="Ahrendt S."/>
            <person name="Min B."/>
            <person name="Choi I.G."/>
            <person name="Park H."/>
            <person name="Plett J.M."/>
            <person name="Magnuson J."/>
            <person name="Spatafora J.W."/>
            <person name="Nagy L.G."/>
            <person name="Henrissat B."/>
            <person name="Grigoriev I.V."/>
            <person name="Yang Z.L."/>
            <person name="Xu J."/>
            <person name="Martin F.M."/>
        </authorList>
    </citation>
    <scope>NUCLEOTIDE SEQUENCE</scope>
    <source>
        <strain evidence="1">KUC20120723A-06</strain>
    </source>
</reference>
<name>A0ACB8AXD2_9AGAM</name>
<evidence type="ECO:0000313" key="1">
    <source>
        <dbReference type="EMBL" id="KAH7917233.1"/>
    </source>
</evidence>
<dbReference type="Proteomes" id="UP000790709">
    <property type="component" value="Unassembled WGS sequence"/>
</dbReference>
<dbReference type="EMBL" id="MU267171">
    <property type="protein sequence ID" value="KAH7917233.1"/>
    <property type="molecule type" value="Genomic_DNA"/>
</dbReference>